<name>A0AC59ZYJ7_RANTA</name>
<accession>A0AC59ZYJ7</accession>
<gene>
    <name evidence="1" type="ORF">MRATA1EN22A_LOCUS24692</name>
</gene>
<protein>
    <submittedName>
        <fullName evidence="1">Uncharacterized protein</fullName>
    </submittedName>
</protein>
<feature type="non-terminal residue" evidence="1">
    <location>
        <position position="1"/>
    </location>
</feature>
<reference evidence="1" key="2">
    <citation type="submission" date="2025-03" db="EMBL/GenBank/DDBJ databases">
        <authorList>
            <consortium name="ELIXIR-Norway"/>
            <consortium name="Elixir Norway"/>
        </authorList>
    </citation>
    <scope>NUCLEOTIDE SEQUENCE</scope>
</reference>
<sequence length="146" mass="15512">TEAYVEAVSDIILSCSRLPWVAVGVGDCPSSAVSHEGLKCVCPGFPCQLELQRWKVSEETGLKEGEPSASAAASLPRTAPPAVATLPLGTGPGCQHWWDHFFLLSFQPSKPGAPSCHCYCLGYLTGSSFPFCSDALSYFRIATSLV</sequence>
<proteinExistence type="predicted"/>
<evidence type="ECO:0000313" key="1">
    <source>
        <dbReference type="EMBL" id="CAN0531535.1"/>
    </source>
</evidence>
<evidence type="ECO:0000313" key="2">
    <source>
        <dbReference type="Proteomes" id="UP001162501"/>
    </source>
</evidence>
<dbReference type="EMBL" id="OX596089">
    <property type="protein sequence ID" value="CAN0531535.1"/>
    <property type="molecule type" value="Genomic_DNA"/>
</dbReference>
<dbReference type="Proteomes" id="UP001162501">
    <property type="component" value="Chromosome 5"/>
</dbReference>
<organism evidence="1 2">
    <name type="scientific">Rangifer tarandus platyrhynchus</name>
    <name type="common">Svalbard reindeer</name>
    <dbReference type="NCBI Taxonomy" id="3082113"/>
    <lineage>
        <taxon>Eukaryota</taxon>
        <taxon>Metazoa</taxon>
        <taxon>Chordata</taxon>
        <taxon>Craniata</taxon>
        <taxon>Vertebrata</taxon>
        <taxon>Euteleostomi</taxon>
        <taxon>Mammalia</taxon>
        <taxon>Eutheria</taxon>
        <taxon>Laurasiatheria</taxon>
        <taxon>Artiodactyla</taxon>
        <taxon>Ruminantia</taxon>
        <taxon>Pecora</taxon>
        <taxon>Cervidae</taxon>
        <taxon>Odocoileinae</taxon>
        <taxon>Rangifer</taxon>
    </lineage>
</organism>
<reference evidence="1" key="1">
    <citation type="submission" date="2023-05" db="EMBL/GenBank/DDBJ databases">
        <authorList>
            <consortium name="ELIXIR-Norway"/>
        </authorList>
    </citation>
    <scope>NUCLEOTIDE SEQUENCE</scope>
</reference>